<dbReference type="RefSeq" id="WP_155053404.1">
    <property type="nucleotide sequence ID" value="NZ_BAAAIB010000009.1"/>
</dbReference>
<protein>
    <submittedName>
        <fullName evidence="1">Uncharacterized protein</fullName>
    </submittedName>
</protein>
<evidence type="ECO:0000313" key="1">
    <source>
        <dbReference type="EMBL" id="MTH70391.1"/>
    </source>
</evidence>
<proteinExistence type="predicted"/>
<keyword evidence="2" id="KW-1185">Reference proteome</keyword>
<dbReference type="EMBL" id="WMLB01000045">
    <property type="protein sequence ID" value="MTH70391.1"/>
    <property type="molecule type" value="Genomic_DNA"/>
</dbReference>
<accession>A0A6I3MBK0</accession>
<dbReference type="AlphaFoldDB" id="A0A6I3MBK0"/>
<reference evidence="1 2" key="1">
    <citation type="submission" date="2019-11" db="EMBL/GenBank/DDBJ databases">
        <title>Agromyces kandeliae sp. nov., isolated from mangrove soil.</title>
        <authorList>
            <person name="Wang R."/>
        </authorList>
    </citation>
    <scope>NUCLEOTIDE SEQUENCE [LARGE SCALE GENOMIC DNA]</scope>
    <source>
        <strain evidence="1 2">JCM 11433</strain>
    </source>
</reference>
<name>A0A6I3MBK0_9MICO</name>
<dbReference type="OrthoDB" id="4843707at2"/>
<sequence>MFSRTMTNIGAGIGLAAAITLGSGAAAYAHECYNANRSEKGNAGASNSQAWFTLNVTDALAGDVENGDITPEQADCIFDAYTAGGGPASFTILIKGANGQGGTIGANNPNDWHATDGQGIDHFFDAYGGLIFGSYAACGASFPE</sequence>
<gene>
    <name evidence="1" type="ORF">GJ743_18670</name>
</gene>
<dbReference type="Proteomes" id="UP000433071">
    <property type="component" value="Unassembled WGS sequence"/>
</dbReference>
<comment type="caution">
    <text evidence="1">The sequence shown here is derived from an EMBL/GenBank/DDBJ whole genome shotgun (WGS) entry which is preliminary data.</text>
</comment>
<organism evidence="1 2">
    <name type="scientific">Agromyces bracchium</name>
    <dbReference type="NCBI Taxonomy" id="88376"/>
    <lineage>
        <taxon>Bacteria</taxon>
        <taxon>Bacillati</taxon>
        <taxon>Actinomycetota</taxon>
        <taxon>Actinomycetes</taxon>
        <taxon>Micrococcales</taxon>
        <taxon>Microbacteriaceae</taxon>
        <taxon>Agromyces</taxon>
    </lineage>
</organism>
<evidence type="ECO:0000313" key="2">
    <source>
        <dbReference type="Proteomes" id="UP000433071"/>
    </source>
</evidence>